<proteinExistence type="predicted"/>
<dbReference type="EMBL" id="CDPU01000018">
    <property type="protein sequence ID" value="CEO50456.1"/>
    <property type="molecule type" value="Genomic_DNA"/>
</dbReference>
<reference evidence="2" key="1">
    <citation type="submission" date="2015-01" db="EMBL/GenBank/DDBJ databases">
        <authorList>
            <person name="Durling Mikael"/>
        </authorList>
    </citation>
    <scope>NUCLEOTIDE SEQUENCE</scope>
</reference>
<dbReference type="AlphaFoldDB" id="A0A0B7K6X4"/>
<name>A0A0B7K6X4_BIOOC</name>
<sequence>MQPLIVLCLVLGWLGSQVSAANVLRIFERPFFHGHHASVSKDQCKDLKEFTLGVQSLKLPEEEGISCYFYGEPGCSGAPYRAYTTSRQDIQEYAGSLLCVTSTTST</sequence>
<organism evidence="2">
    <name type="scientific">Bionectria ochroleuca</name>
    <name type="common">Gliocladium roseum</name>
    <dbReference type="NCBI Taxonomy" id="29856"/>
    <lineage>
        <taxon>Eukaryota</taxon>
        <taxon>Fungi</taxon>
        <taxon>Dikarya</taxon>
        <taxon>Ascomycota</taxon>
        <taxon>Pezizomycotina</taxon>
        <taxon>Sordariomycetes</taxon>
        <taxon>Hypocreomycetidae</taxon>
        <taxon>Hypocreales</taxon>
        <taxon>Bionectriaceae</taxon>
        <taxon>Clonostachys</taxon>
    </lineage>
</organism>
<feature type="signal peptide" evidence="1">
    <location>
        <begin position="1"/>
        <end position="20"/>
    </location>
</feature>
<protein>
    <recommendedName>
        <fullName evidence="3">Beta/gamma crystallin 'Greek key' domain-containing protein</fullName>
    </recommendedName>
</protein>
<gene>
    <name evidence="2" type="ORF">BN869_000006514_1</name>
</gene>
<keyword evidence="1" id="KW-0732">Signal</keyword>
<accession>A0A0B7K6X4</accession>
<evidence type="ECO:0008006" key="3">
    <source>
        <dbReference type="Google" id="ProtNLM"/>
    </source>
</evidence>
<feature type="chain" id="PRO_5002118269" description="Beta/gamma crystallin 'Greek key' domain-containing protein" evidence="1">
    <location>
        <begin position="21"/>
        <end position="106"/>
    </location>
</feature>
<evidence type="ECO:0000256" key="1">
    <source>
        <dbReference type="SAM" id="SignalP"/>
    </source>
</evidence>
<evidence type="ECO:0000313" key="2">
    <source>
        <dbReference type="EMBL" id="CEO50456.1"/>
    </source>
</evidence>